<evidence type="ECO:0000256" key="9">
    <source>
        <dbReference type="RuleBase" id="RU003805"/>
    </source>
</evidence>
<dbReference type="GO" id="GO:0006390">
    <property type="term" value="P:mitochondrial transcription"/>
    <property type="evidence" value="ECO:0007669"/>
    <property type="project" value="TreeGrafter"/>
</dbReference>
<dbReference type="Pfam" id="PF14700">
    <property type="entry name" value="RPOL_N"/>
    <property type="match status" value="1"/>
</dbReference>
<dbReference type="SMART" id="SM01311">
    <property type="entry name" value="RPOL_N"/>
    <property type="match status" value="1"/>
</dbReference>
<dbReference type="InParanoid" id="A0A1W4WJ77"/>
<evidence type="ECO:0000313" key="11">
    <source>
        <dbReference type="Proteomes" id="UP000192223"/>
    </source>
</evidence>
<dbReference type="PANTHER" id="PTHR10102">
    <property type="entry name" value="DNA-DIRECTED RNA POLYMERASE, MITOCHONDRIAL"/>
    <property type="match status" value="1"/>
</dbReference>
<dbReference type="InterPro" id="IPR029262">
    <property type="entry name" value="RPOL_N"/>
</dbReference>
<dbReference type="FunFam" id="1.10.150.20:FF:000031">
    <property type="entry name" value="DNA-directed RNA polymerase"/>
    <property type="match status" value="1"/>
</dbReference>
<dbReference type="EC" id="2.7.7.6" evidence="2 9"/>
<comment type="similarity">
    <text evidence="1 9">Belongs to the phage and mitochondrial RNA polymerase family.</text>
</comment>
<dbReference type="Proteomes" id="UP000192223">
    <property type="component" value="Unplaced"/>
</dbReference>
<evidence type="ECO:0000256" key="1">
    <source>
        <dbReference type="ARBA" id="ARBA00009493"/>
    </source>
</evidence>
<protein>
    <recommendedName>
        <fullName evidence="2 9">DNA-directed RNA polymerase</fullName>
        <ecNumber evidence="2 9">2.7.7.6</ecNumber>
    </recommendedName>
</protein>
<evidence type="ECO:0000256" key="2">
    <source>
        <dbReference type="ARBA" id="ARBA00012418"/>
    </source>
</evidence>
<accession>A0A1W4WJ77</accession>
<dbReference type="Gene3D" id="1.10.1320.10">
    <property type="entry name" value="DNA-directed RNA polymerase, N-terminal domain"/>
    <property type="match status" value="1"/>
</dbReference>
<dbReference type="GeneID" id="108736159"/>
<dbReference type="GO" id="GO:0071897">
    <property type="term" value="P:DNA biosynthetic process"/>
    <property type="evidence" value="ECO:0007669"/>
    <property type="project" value="UniProtKB-ARBA"/>
</dbReference>
<comment type="catalytic activity">
    <reaction evidence="8 9">
        <text>RNA(n) + a ribonucleoside 5'-triphosphate = RNA(n+1) + diphosphate</text>
        <dbReference type="Rhea" id="RHEA:21248"/>
        <dbReference type="Rhea" id="RHEA-COMP:14527"/>
        <dbReference type="Rhea" id="RHEA-COMP:17342"/>
        <dbReference type="ChEBI" id="CHEBI:33019"/>
        <dbReference type="ChEBI" id="CHEBI:61557"/>
        <dbReference type="ChEBI" id="CHEBI:140395"/>
        <dbReference type="EC" id="2.7.7.6"/>
    </reaction>
</comment>
<evidence type="ECO:0000256" key="8">
    <source>
        <dbReference type="ARBA" id="ARBA00048552"/>
    </source>
</evidence>
<dbReference type="OrthoDB" id="276422at2759"/>
<dbReference type="InterPro" id="IPR011990">
    <property type="entry name" value="TPR-like_helical_dom_sf"/>
</dbReference>
<dbReference type="PROSITE" id="PS00489">
    <property type="entry name" value="RNA_POL_PHAGE_2"/>
    <property type="match status" value="1"/>
</dbReference>
<dbReference type="InterPro" id="IPR046950">
    <property type="entry name" value="DNA-dir_Rpol_C_phage-type"/>
</dbReference>
<dbReference type="Gene3D" id="1.10.287.280">
    <property type="match status" value="1"/>
</dbReference>
<dbReference type="Pfam" id="PF00940">
    <property type="entry name" value="RNA_pol"/>
    <property type="match status" value="1"/>
</dbReference>
<evidence type="ECO:0000313" key="12">
    <source>
        <dbReference type="RefSeq" id="XP_018323984.1"/>
    </source>
</evidence>
<evidence type="ECO:0000256" key="4">
    <source>
        <dbReference type="ARBA" id="ARBA00022679"/>
    </source>
</evidence>
<reference evidence="12" key="1">
    <citation type="submission" date="2025-08" db="UniProtKB">
        <authorList>
            <consortium name="RefSeq"/>
        </authorList>
    </citation>
    <scope>IDENTIFICATION</scope>
    <source>
        <tissue evidence="12">Entire body</tissue>
    </source>
</reference>
<dbReference type="SUPFAM" id="SSF56672">
    <property type="entry name" value="DNA/RNA polymerases"/>
    <property type="match status" value="1"/>
</dbReference>
<dbReference type="AlphaFoldDB" id="A0A1W4WJ77"/>
<evidence type="ECO:0000256" key="7">
    <source>
        <dbReference type="ARBA" id="ARBA00023163"/>
    </source>
</evidence>
<dbReference type="Gene3D" id="1.25.40.10">
    <property type="entry name" value="Tetratricopeptide repeat domain"/>
    <property type="match status" value="1"/>
</dbReference>
<dbReference type="FunCoup" id="A0A1W4WJ77">
    <property type="interactions" value="1051"/>
</dbReference>
<dbReference type="STRING" id="224129.A0A1W4WJ77"/>
<name>A0A1W4WJ77_AGRPL</name>
<dbReference type="RefSeq" id="XP_018323984.1">
    <property type="nucleotide sequence ID" value="XM_018468482.1"/>
</dbReference>
<dbReference type="PANTHER" id="PTHR10102:SF0">
    <property type="entry name" value="DNA-DIRECTED RNA POLYMERASE, MITOCHONDRIAL"/>
    <property type="match status" value="1"/>
</dbReference>
<dbReference type="GO" id="GO:0034245">
    <property type="term" value="C:mitochondrial DNA-directed RNA polymerase complex"/>
    <property type="evidence" value="ECO:0007669"/>
    <property type="project" value="TreeGrafter"/>
</dbReference>
<sequence length="1272" mass="146321">MQRLLNIQNTQLKSFRKLTPCGSASVSRANSTINLNFTAKACLSTCPNPNVLQKKKKFRRKSDKKFMELLVVTDNSTKEEKAPVRRLGPKQLKALVESDFNLSVLFKLNPLRHIEEHTYNNLNIIDSIPETQKNDLLNHENSVPSEEENAVVQLVNEQVDNPLITSAEKILTADFPSNEFVDDLSGLNSFRSFGKFQPEVLEEEPLELDEVKETEQEKVPTPFKHKTISEEISSQILSAYVEICSNMKDPQRGLNALIFHRSQSQNNPNNFPPLRTASVYNALIKSFALKGSLKKIEEILKYAAEDGVNLNVQSFANIFDCLGRINIKGSYLKQIRIFVKEMKKSNITFNDIINTAIFTKEQKQHVLDVIQAYEQSYVPYYHKPRVTYVNHLVKNLNIAEEEMELHRKVVTQGKNKESFLSEEKMNKLIFEQLELEKIGYLEVRSIESKGPSGESVHQFRKVLKQHFKMWEESALDGFNRELAALTARRSVLNMEPYLRAIPTKEYIKIVLEEAKKLAQGSETYSPTVNQLYREMGNRVYSKYKVLSKEKAGVLDKVLNIHTEYCKQYVNEHQKLGSLPDHEKKINSRQRWQLIEYSLKSEGASSVVDHNEWVPTVLTFIGKFLYHIVMYDIKIDVNSMKNVKHKNLLPAFYTIFRNQGRIIKEEVKPHPILSRLYRASEAETLTFPASEVPMKCPPVPWISVKTGGYMIASCEMVRLPTQAVTQKQRLEETDPQNLYPVLDSLNQLAAVPWKVNERILDLILEVFNSGGSTKLDVPQPPTALTLTYNDSKDQKYQNLRQKLQFRRKQAEMYSLWCDCLYRLSLANHYRKDIFWLPHNMDFRGRVYPIPPHLNHLGSDLARSMLIFAEARPLGPHGLDWLKLHLVNLTGLKKKSCLEDRLIFANEMMDKILDSADKPLTGEMWWAESEEPWQTLACCMELAAAHRSPNPEEYLSHFPIHQDGSCNGLQHYAALGRDSAGAKSVNLTASDIPQDVYSAVVALVEEQRVKDVELGIPIAKVLEGFVHRKVIKQTVMTTVYGVTRFGARLQIARQLKDLEDFPKEHVWHASQYLTTRTFDSLRCMFTSTREIQDWFTECAKLIASVSGKNVEWITPLGLPVVQPYNKYRKLPAISSVYDNYHMDKYEKPNVMKQKNAFPPNFIHSLDSSHMMLTSLFCERAGITFVSVHDCYWTHPSTVSIMNKICREQFVALHSEPILENLSLFLFDKYSYTKIDEKDAGTALTRKKFNKVLRTLPKTSNFDIREVLNSVYFFS</sequence>
<keyword evidence="4 9" id="KW-0808">Transferase</keyword>
<evidence type="ECO:0000256" key="3">
    <source>
        <dbReference type="ARBA" id="ARBA00022478"/>
    </source>
</evidence>
<dbReference type="Gene3D" id="1.10.150.20">
    <property type="entry name" value="5' to 3' exonuclease, C-terminal subdomain"/>
    <property type="match status" value="1"/>
</dbReference>
<dbReference type="FunFam" id="1.10.287.280:FF:000001">
    <property type="entry name" value="DNA-directed RNA polymerase"/>
    <property type="match status" value="1"/>
</dbReference>
<dbReference type="KEGG" id="apln:108736159"/>
<proteinExistence type="inferred from homology"/>
<keyword evidence="3 9" id="KW-0240">DNA-directed RNA polymerase</keyword>
<keyword evidence="6" id="KW-0809">Transit peptide</keyword>
<dbReference type="InterPro" id="IPR043502">
    <property type="entry name" value="DNA/RNA_pol_sf"/>
</dbReference>
<dbReference type="GO" id="GO:0003899">
    <property type="term" value="F:DNA-directed RNA polymerase activity"/>
    <property type="evidence" value="ECO:0007669"/>
    <property type="project" value="UniProtKB-EC"/>
</dbReference>
<evidence type="ECO:0000256" key="5">
    <source>
        <dbReference type="ARBA" id="ARBA00022695"/>
    </source>
</evidence>
<comment type="function">
    <text evidence="9">DNA-dependent RNA polymerase catalyzes the transcription of DNA into RNA using the four ribonucleoside triphosphates as substrates.</text>
</comment>
<dbReference type="PROSITE" id="PS00900">
    <property type="entry name" value="RNA_POL_PHAGE_1"/>
    <property type="match status" value="1"/>
</dbReference>
<dbReference type="GO" id="GO:0001018">
    <property type="term" value="F:mitochondrial promoter sequence-specific DNA binding"/>
    <property type="evidence" value="ECO:0007669"/>
    <property type="project" value="TreeGrafter"/>
</dbReference>
<keyword evidence="11" id="KW-1185">Reference proteome</keyword>
<dbReference type="InterPro" id="IPR037159">
    <property type="entry name" value="RNA_POL_N_sf"/>
</dbReference>
<organism evidence="11 12">
    <name type="scientific">Agrilus planipennis</name>
    <name type="common">Emerald ash borer</name>
    <name type="synonym">Agrilus marcopoli</name>
    <dbReference type="NCBI Taxonomy" id="224129"/>
    <lineage>
        <taxon>Eukaryota</taxon>
        <taxon>Metazoa</taxon>
        <taxon>Ecdysozoa</taxon>
        <taxon>Arthropoda</taxon>
        <taxon>Hexapoda</taxon>
        <taxon>Insecta</taxon>
        <taxon>Pterygota</taxon>
        <taxon>Neoptera</taxon>
        <taxon>Endopterygota</taxon>
        <taxon>Coleoptera</taxon>
        <taxon>Polyphaga</taxon>
        <taxon>Elateriformia</taxon>
        <taxon>Buprestoidea</taxon>
        <taxon>Buprestidae</taxon>
        <taxon>Agrilinae</taxon>
        <taxon>Agrilus</taxon>
    </lineage>
</organism>
<evidence type="ECO:0000256" key="6">
    <source>
        <dbReference type="ARBA" id="ARBA00022946"/>
    </source>
</evidence>
<gene>
    <name evidence="12" type="primary">LOC108736159</name>
</gene>
<dbReference type="CTD" id="136026652"/>
<keyword evidence="7 9" id="KW-0804">Transcription</keyword>
<keyword evidence="5 9" id="KW-0548">Nucleotidyltransferase</keyword>
<evidence type="ECO:0000259" key="10">
    <source>
        <dbReference type="SMART" id="SM01311"/>
    </source>
</evidence>
<feature type="domain" description="DNA-directed RNA polymerase N-terminal" evidence="10">
    <location>
        <begin position="430"/>
        <end position="749"/>
    </location>
</feature>
<dbReference type="InterPro" id="IPR002092">
    <property type="entry name" value="DNA-dir_Rpol_phage-type"/>
</dbReference>